<keyword evidence="7" id="KW-1133">Transmembrane helix</keyword>
<proteinExistence type="inferred from homology"/>
<keyword evidence="9" id="KW-1185">Reference proteome</keyword>
<dbReference type="InterPro" id="IPR002401">
    <property type="entry name" value="Cyt_P450_E_grp-I"/>
</dbReference>
<feature type="transmembrane region" description="Helical" evidence="7">
    <location>
        <begin position="6"/>
        <end position="24"/>
    </location>
</feature>
<name>A0A9P5E2V1_9HYPO</name>
<keyword evidence="4 6" id="KW-0408">Iron</keyword>
<dbReference type="InterPro" id="IPR036396">
    <property type="entry name" value="Cyt_P450_sf"/>
</dbReference>
<feature type="binding site" description="axial binding residue" evidence="6">
    <location>
        <position position="440"/>
    </location>
    <ligand>
        <name>heme</name>
        <dbReference type="ChEBI" id="CHEBI:30413"/>
    </ligand>
    <ligandPart>
        <name>Fe</name>
        <dbReference type="ChEBI" id="CHEBI:18248"/>
    </ligandPart>
</feature>
<keyword evidence="5" id="KW-0503">Monooxygenase</keyword>
<dbReference type="InterPro" id="IPR001128">
    <property type="entry name" value="Cyt_P450"/>
</dbReference>
<sequence>MLETSNTFLAVVGVICAFGLYRLAQVGKRDPRMPPGPPTQPLLGNIAEIPLTGLGKRFAEWAKVYGPIFSLKVGPGNIIVICDRKAVYELIDKKGSIYSDRPPNVVPLFITRGNHMTMEKQGPSWREKRTVVTRNLNPKSLDEKHFRVQEAEAVMLMSNLLRDPDNFFSYSRLYATSVASILAWGFRAKTLESWWFKDPSAMIEKFIGAIEPGANPPIDLIPWLWYMPGKWKRRAYDLRDQMDKTWTHARNLVDSRRAKGDERECMIDMKLDEYNQAGWPMSQHAFNNLFGELMEAGADTTANQILTIILALAKYPHVQAKARKEIDAVCGSERAPVFSDFDQLPYINAIVKEGLRWRPTTELGLPHTVAKDDWYNGMLIPKGSTIFVGVWAMHHDENHYKNHETFDPDRFLKHPKLANELTFQALFVHHYGYGAGRRICPGMHLAERSMWRIAAKLIWAFDISEPVDPKTGKVQPLDVDAYTSSNLVCPMPFNVQMKPRSQAHVESIKREIAGAEEFLSQYE</sequence>
<dbReference type="GO" id="GO:0020037">
    <property type="term" value="F:heme binding"/>
    <property type="evidence" value="ECO:0007669"/>
    <property type="project" value="InterPro"/>
</dbReference>
<dbReference type="PRINTS" id="PR00463">
    <property type="entry name" value="EP450I"/>
</dbReference>
<evidence type="ECO:0000256" key="7">
    <source>
        <dbReference type="SAM" id="Phobius"/>
    </source>
</evidence>
<keyword evidence="7" id="KW-0472">Membrane</keyword>
<evidence type="ECO:0000313" key="8">
    <source>
        <dbReference type="EMBL" id="KAF4474647.1"/>
    </source>
</evidence>
<evidence type="ECO:0000256" key="1">
    <source>
        <dbReference type="ARBA" id="ARBA00010617"/>
    </source>
</evidence>
<keyword evidence="7" id="KW-0812">Transmembrane</keyword>
<evidence type="ECO:0000256" key="5">
    <source>
        <dbReference type="ARBA" id="ARBA00023033"/>
    </source>
</evidence>
<dbReference type="PANTHER" id="PTHR46300">
    <property type="entry name" value="P450, PUTATIVE (EUROFUNG)-RELATED-RELATED"/>
    <property type="match status" value="1"/>
</dbReference>
<dbReference type="Proteomes" id="UP000737391">
    <property type="component" value="Unassembled WGS sequence"/>
</dbReference>
<dbReference type="CDD" id="cd11065">
    <property type="entry name" value="CYP64-like"/>
    <property type="match status" value="1"/>
</dbReference>
<dbReference type="SUPFAM" id="SSF48264">
    <property type="entry name" value="Cytochrome P450"/>
    <property type="match status" value="1"/>
</dbReference>
<evidence type="ECO:0000256" key="4">
    <source>
        <dbReference type="ARBA" id="ARBA00023004"/>
    </source>
</evidence>
<dbReference type="GO" id="GO:0005506">
    <property type="term" value="F:iron ion binding"/>
    <property type="evidence" value="ECO:0007669"/>
    <property type="project" value="InterPro"/>
</dbReference>
<comment type="similarity">
    <text evidence="1">Belongs to the cytochrome P450 family.</text>
</comment>
<dbReference type="InterPro" id="IPR050364">
    <property type="entry name" value="Cytochrome_P450_fung"/>
</dbReference>
<keyword evidence="2 6" id="KW-0479">Metal-binding</keyword>
<keyword evidence="6" id="KW-0349">Heme</keyword>
<comment type="cofactor">
    <cofactor evidence="6">
        <name>heme</name>
        <dbReference type="ChEBI" id="CHEBI:30413"/>
    </cofactor>
</comment>
<keyword evidence="3" id="KW-0560">Oxidoreductase</keyword>
<accession>A0A9P5E2V1</accession>
<dbReference type="GO" id="GO:0016705">
    <property type="term" value="F:oxidoreductase activity, acting on paired donors, with incorporation or reduction of molecular oxygen"/>
    <property type="evidence" value="ECO:0007669"/>
    <property type="project" value="InterPro"/>
</dbReference>
<evidence type="ECO:0000256" key="2">
    <source>
        <dbReference type="ARBA" id="ARBA00022723"/>
    </source>
</evidence>
<dbReference type="Gene3D" id="1.10.630.10">
    <property type="entry name" value="Cytochrome P450"/>
    <property type="match status" value="1"/>
</dbReference>
<protein>
    <submittedName>
        <fullName evidence="8">Cytochrome P450 oxidoreductase</fullName>
    </submittedName>
</protein>
<reference evidence="8" key="1">
    <citation type="submission" date="2020-01" db="EMBL/GenBank/DDBJ databases">
        <title>Identification and distribution of gene clusters putatively required for synthesis of sphingolipid metabolism inhibitors in phylogenetically diverse species of the filamentous fungus Fusarium.</title>
        <authorList>
            <person name="Kim H.-S."/>
            <person name="Busman M."/>
            <person name="Brown D.W."/>
            <person name="Divon H."/>
            <person name="Uhlig S."/>
            <person name="Proctor R.H."/>
        </authorList>
    </citation>
    <scope>NUCLEOTIDE SEQUENCE</scope>
    <source>
        <strain evidence="8">NRRL 31653</strain>
    </source>
</reference>
<evidence type="ECO:0000256" key="6">
    <source>
        <dbReference type="PIRSR" id="PIRSR602401-1"/>
    </source>
</evidence>
<dbReference type="GO" id="GO:0004497">
    <property type="term" value="F:monooxygenase activity"/>
    <property type="evidence" value="ECO:0007669"/>
    <property type="project" value="UniProtKB-KW"/>
</dbReference>
<evidence type="ECO:0000256" key="3">
    <source>
        <dbReference type="ARBA" id="ARBA00023002"/>
    </source>
</evidence>
<gene>
    <name evidence="8" type="ORF">FAGAP_12783</name>
</gene>
<dbReference type="PANTHER" id="PTHR46300:SF2">
    <property type="entry name" value="CYTOCHROME P450 MONOOXYGENASE ALNH-RELATED"/>
    <property type="match status" value="1"/>
</dbReference>
<dbReference type="Pfam" id="PF00067">
    <property type="entry name" value="p450"/>
    <property type="match status" value="1"/>
</dbReference>
<evidence type="ECO:0000313" key="9">
    <source>
        <dbReference type="Proteomes" id="UP000737391"/>
    </source>
</evidence>
<organism evidence="8 9">
    <name type="scientific">Fusarium agapanthi</name>
    <dbReference type="NCBI Taxonomy" id="1803897"/>
    <lineage>
        <taxon>Eukaryota</taxon>
        <taxon>Fungi</taxon>
        <taxon>Dikarya</taxon>
        <taxon>Ascomycota</taxon>
        <taxon>Pezizomycotina</taxon>
        <taxon>Sordariomycetes</taxon>
        <taxon>Hypocreomycetidae</taxon>
        <taxon>Hypocreales</taxon>
        <taxon>Nectriaceae</taxon>
        <taxon>Fusarium</taxon>
        <taxon>Fusarium fujikuroi species complex</taxon>
    </lineage>
</organism>
<dbReference type="AlphaFoldDB" id="A0A9P5E2V1"/>
<comment type="caution">
    <text evidence="8">The sequence shown here is derived from an EMBL/GenBank/DDBJ whole genome shotgun (WGS) entry which is preliminary data.</text>
</comment>
<dbReference type="EMBL" id="LUFC02001443">
    <property type="protein sequence ID" value="KAF4474647.1"/>
    <property type="molecule type" value="Genomic_DNA"/>
</dbReference>
<dbReference type="PRINTS" id="PR00385">
    <property type="entry name" value="P450"/>
</dbReference>
<dbReference type="OrthoDB" id="1103324at2759"/>